<accession>A0A1M5JLD5</accession>
<name>A0A1M5JLD5_9RHOB</name>
<evidence type="ECO:0008006" key="4">
    <source>
        <dbReference type="Google" id="ProtNLM"/>
    </source>
</evidence>
<protein>
    <recommendedName>
        <fullName evidence="4">DUF1223 domain-containing protein</fullName>
    </recommendedName>
</protein>
<keyword evidence="3" id="KW-1185">Reference proteome</keyword>
<evidence type="ECO:0000256" key="1">
    <source>
        <dbReference type="SAM" id="SignalP"/>
    </source>
</evidence>
<keyword evidence="1" id="KW-0732">Signal</keyword>
<sequence length="237" mass="26207">MAALHRWIGIAAVSLAPALASLATAGEQPVVVELYTSQGCSSCPPADAYFAKELIGREDIIALALHVDYWDYIGWKDDFADPAYAKRQRNYARVAQKRSVYTPQMIIGGVAHVVGNRPSEVRRHLAAHESQGAGIDLAVTRNGNRLSIKLDADQAQDGPMTIQLVRYSPQETRDIKRGENAGRTLDYHNIVTRWETVGEWNGRRSKSFTERVNGDEPIVVIVQRKNFGPIVAAAELK</sequence>
<dbReference type="EMBL" id="FQWM01000001">
    <property type="protein sequence ID" value="SHG41386.1"/>
    <property type="molecule type" value="Genomic_DNA"/>
</dbReference>
<dbReference type="RefSeq" id="WP_072790574.1">
    <property type="nucleotide sequence ID" value="NZ_FQWM01000001.1"/>
</dbReference>
<dbReference type="STRING" id="870908.SAMN04488044_0706"/>
<dbReference type="OrthoDB" id="9808254at2"/>
<dbReference type="PANTHER" id="PTHR36057:SF1">
    <property type="entry name" value="LIPOPROTEIN LIPID ATTACHMENT SITE-LIKE PROTEIN, PUTATIVE (DUF1223)-RELATED"/>
    <property type="match status" value="1"/>
</dbReference>
<dbReference type="AlphaFoldDB" id="A0A1M5JLD5"/>
<dbReference type="InterPro" id="IPR010634">
    <property type="entry name" value="DUF1223"/>
</dbReference>
<dbReference type="Proteomes" id="UP000184211">
    <property type="component" value="Unassembled WGS sequence"/>
</dbReference>
<proteinExistence type="predicted"/>
<evidence type="ECO:0000313" key="3">
    <source>
        <dbReference type="Proteomes" id="UP000184211"/>
    </source>
</evidence>
<evidence type="ECO:0000313" key="2">
    <source>
        <dbReference type="EMBL" id="SHG41386.1"/>
    </source>
</evidence>
<dbReference type="PANTHER" id="PTHR36057">
    <property type="match status" value="1"/>
</dbReference>
<feature type="chain" id="PRO_5012477338" description="DUF1223 domain-containing protein" evidence="1">
    <location>
        <begin position="26"/>
        <end position="237"/>
    </location>
</feature>
<dbReference type="SUPFAM" id="SSF52833">
    <property type="entry name" value="Thioredoxin-like"/>
    <property type="match status" value="1"/>
</dbReference>
<reference evidence="3" key="1">
    <citation type="submission" date="2016-11" db="EMBL/GenBank/DDBJ databases">
        <authorList>
            <person name="Varghese N."/>
            <person name="Submissions S."/>
        </authorList>
    </citation>
    <scope>NUCLEOTIDE SEQUENCE [LARGE SCALE GENOMIC DNA]</scope>
    <source>
        <strain evidence="3">DSM 28223</strain>
    </source>
</reference>
<feature type="signal peptide" evidence="1">
    <location>
        <begin position="1"/>
        <end position="25"/>
    </location>
</feature>
<dbReference type="InterPro" id="IPR036249">
    <property type="entry name" value="Thioredoxin-like_sf"/>
</dbReference>
<organism evidence="2 3">
    <name type="scientific">Cognatishimia maritima</name>
    <dbReference type="NCBI Taxonomy" id="870908"/>
    <lineage>
        <taxon>Bacteria</taxon>
        <taxon>Pseudomonadati</taxon>
        <taxon>Pseudomonadota</taxon>
        <taxon>Alphaproteobacteria</taxon>
        <taxon>Rhodobacterales</taxon>
        <taxon>Paracoccaceae</taxon>
        <taxon>Cognatishimia</taxon>
    </lineage>
</organism>
<dbReference type="Pfam" id="PF06764">
    <property type="entry name" value="DUF1223"/>
    <property type="match status" value="1"/>
</dbReference>
<gene>
    <name evidence="2" type="ORF">SAMN04488044_0706</name>
</gene>